<evidence type="ECO:0000313" key="2">
    <source>
        <dbReference type="EMBL" id="NNV53869.1"/>
    </source>
</evidence>
<proteinExistence type="predicted"/>
<accession>A0A8J8JSR2</accession>
<protein>
    <recommendedName>
        <fullName evidence="1">Type II CBASS E2 protein domain-containing protein</fullName>
    </recommendedName>
</protein>
<evidence type="ECO:0000259" key="1">
    <source>
        <dbReference type="Pfam" id="PF26395"/>
    </source>
</evidence>
<dbReference type="RefSeq" id="WP_171605787.1">
    <property type="nucleotide sequence ID" value="NZ_WHPF01000001.1"/>
</dbReference>
<sequence>MYSDHSLCLHYLKDMKWNGWTEIYKYTIPWAIEWIHYYEVYLVNGNKWEGPESPVHFTEFDKNKYEDE</sequence>
<organism evidence="2 3">
    <name type="scientific">Limnovirga soli</name>
    <dbReference type="NCBI Taxonomy" id="2656915"/>
    <lineage>
        <taxon>Bacteria</taxon>
        <taxon>Pseudomonadati</taxon>
        <taxon>Bacteroidota</taxon>
        <taxon>Chitinophagia</taxon>
        <taxon>Chitinophagales</taxon>
        <taxon>Chitinophagaceae</taxon>
        <taxon>Limnovirga</taxon>
    </lineage>
</organism>
<feature type="domain" description="Type II CBASS E2 protein" evidence="1">
    <location>
        <begin position="1"/>
        <end position="53"/>
    </location>
</feature>
<dbReference type="AlphaFoldDB" id="A0A8J8JSR2"/>
<name>A0A8J8JSR2_9BACT</name>
<reference evidence="2" key="1">
    <citation type="submission" date="2019-10" db="EMBL/GenBank/DDBJ databases">
        <title>Draft genome sequence of Panacibacter sp. KCS-6.</title>
        <authorList>
            <person name="Yim K.J."/>
        </authorList>
    </citation>
    <scope>NUCLEOTIDE SEQUENCE</scope>
    <source>
        <strain evidence="2">KCS-6</strain>
    </source>
</reference>
<dbReference type="Proteomes" id="UP000598971">
    <property type="component" value="Unassembled WGS sequence"/>
</dbReference>
<dbReference type="InterPro" id="IPR058588">
    <property type="entry name" value="E2-CBASS"/>
</dbReference>
<evidence type="ECO:0000313" key="3">
    <source>
        <dbReference type="Proteomes" id="UP000598971"/>
    </source>
</evidence>
<comment type="caution">
    <text evidence="2">The sequence shown here is derived from an EMBL/GenBank/DDBJ whole genome shotgun (WGS) entry which is preliminary data.</text>
</comment>
<dbReference type="EMBL" id="WHPF01000001">
    <property type="protein sequence ID" value="NNV53869.1"/>
    <property type="molecule type" value="Genomic_DNA"/>
</dbReference>
<gene>
    <name evidence="2" type="ORF">GD597_00265</name>
</gene>
<dbReference type="Pfam" id="PF26395">
    <property type="entry name" value="E2-CBASS"/>
    <property type="match status" value="1"/>
</dbReference>
<keyword evidence="3" id="KW-1185">Reference proteome</keyword>